<accession>A0A223D4X1</accession>
<proteinExistence type="predicted"/>
<feature type="transmembrane region" description="Helical" evidence="2">
    <location>
        <begin position="172"/>
        <end position="194"/>
    </location>
</feature>
<sequence length="262" mass="28892">MKKLFTSLFLFVLLLSFYTFPALAANVYDNENLLSASEKQLLEKRLQDIAETYNFDVAIVTVDSLNGKSAMEYADDYYDENGFGFGPDHDGLLFLLAMDSRDYWTSTSGYGIKAFTDYGIRYISDNVVGLLSEGEYYKAFDKYLDYVDMFLAEAATGTPFDTDHEVITSGDYLFLSLLTVAISAAIAFIVVGIMKSKMKTANKQRYALNYVKDGSFKVTSDKDLFLYTTTTKQKVESSSNSGGSSTHSSSSGNSHGGGGGKF</sequence>
<feature type="domain" description="TPM" evidence="4">
    <location>
        <begin position="27"/>
        <end position="147"/>
    </location>
</feature>
<feature type="signal peptide" evidence="3">
    <location>
        <begin position="1"/>
        <end position="24"/>
    </location>
</feature>
<keyword evidence="2" id="KW-0472">Membrane</keyword>
<name>A0A223D4X1_9BACL</name>
<dbReference type="PANTHER" id="PTHR30373:SF2">
    <property type="entry name" value="UPF0603 PROTEIN YGCG"/>
    <property type="match status" value="1"/>
</dbReference>
<dbReference type="RefSeq" id="WP_094237816.1">
    <property type="nucleotide sequence ID" value="NZ_CP022657.1"/>
</dbReference>
<keyword evidence="2" id="KW-1133">Transmembrane helix</keyword>
<reference evidence="5 6" key="1">
    <citation type="journal article" date="2015" name="Int. J. Syst. Evol. Microbiol.">
        <title>Tumebacillus algifaecis sp. nov., isolated from decomposing algal scum.</title>
        <authorList>
            <person name="Wu Y.F."/>
            <person name="Zhang B."/>
            <person name="Xing P."/>
            <person name="Wu Q.L."/>
            <person name="Liu S.J."/>
        </authorList>
    </citation>
    <scope>NUCLEOTIDE SEQUENCE [LARGE SCALE GENOMIC DNA]</scope>
    <source>
        <strain evidence="5 6">THMBR28</strain>
    </source>
</reference>
<dbReference type="Gene3D" id="3.10.310.50">
    <property type="match status" value="1"/>
</dbReference>
<dbReference type="AlphaFoldDB" id="A0A223D4X1"/>
<evidence type="ECO:0000313" key="5">
    <source>
        <dbReference type="EMBL" id="ASS76585.1"/>
    </source>
</evidence>
<dbReference type="Pfam" id="PF04536">
    <property type="entry name" value="TPM_phosphatase"/>
    <property type="match status" value="1"/>
</dbReference>
<keyword evidence="6" id="KW-1185">Reference proteome</keyword>
<dbReference type="PANTHER" id="PTHR30373">
    <property type="entry name" value="UPF0603 PROTEIN YGCG"/>
    <property type="match status" value="1"/>
</dbReference>
<keyword evidence="3" id="KW-0732">Signal</keyword>
<feature type="region of interest" description="Disordered" evidence="1">
    <location>
        <begin position="231"/>
        <end position="262"/>
    </location>
</feature>
<dbReference type="Proteomes" id="UP000214688">
    <property type="component" value="Chromosome"/>
</dbReference>
<dbReference type="EMBL" id="CP022657">
    <property type="protein sequence ID" value="ASS76585.1"/>
    <property type="molecule type" value="Genomic_DNA"/>
</dbReference>
<dbReference type="InterPro" id="IPR007621">
    <property type="entry name" value="TPM_dom"/>
</dbReference>
<dbReference type="KEGG" id="tab:CIG75_17525"/>
<organism evidence="5 6">
    <name type="scientific">Tumebacillus algifaecis</name>
    <dbReference type="NCBI Taxonomy" id="1214604"/>
    <lineage>
        <taxon>Bacteria</taxon>
        <taxon>Bacillati</taxon>
        <taxon>Bacillota</taxon>
        <taxon>Bacilli</taxon>
        <taxon>Bacillales</taxon>
        <taxon>Alicyclobacillaceae</taxon>
        <taxon>Tumebacillus</taxon>
    </lineage>
</organism>
<evidence type="ECO:0000256" key="3">
    <source>
        <dbReference type="SAM" id="SignalP"/>
    </source>
</evidence>
<evidence type="ECO:0000256" key="1">
    <source>
        <dbReference type="SAM" id="MobiDB-lite"/>
    </source>
</evidence>
<gene>
    <name evidence="5" type="ORF">CIG75_17525</name>
</gene>
<evidence type="ECO:0000256" key="2">
    <source>
        <dbReference type="SAM" id="Phobius"/>
    </source>
</evidence>
<evidence type="ECO:0000259" key="4">
    <source>
        <dbReference type="Pfam" id="PF04536"/>
    </source>
</evidence>
<dbReference type="OrthoDB" id="9806054at2"/>
<keyword evidence="2" id="KW-0812">Transmembrane</keyword>
<evidence type="ECO:0000313" key="6">
    <source>
        <dbReference type="Proteomes" id="UP000214688"/>
    </source>
</evidence>
<feature type="chain" id="PRO_5011990781" description="TPM domain-containing protein" evidence="3">
    <location>
        <begin position="25"/>
        <end position="262"/>
    </location>
</feature>
<feature type="compositionally biased region" description="Low complexity" evidence="1">
    <location>
        <begin position="237"/>
        <end position="253"/>
    </location>
</feature>
<protein>
    <recommendedName>
        <fullName evidence="4">TPM domain-containing protein</fullName>
    </recommendedName>
</protein>